<feature type="domain" description="Restriction endonuclease type IV Mrr" evidence="1">
    <location>
        <begin position="173"/>
        <end position="263"/>
    </location>
</feature>
<evidence type="ECO:0000313" key="2">
    <source>
        <dbReference type="EMBL" id="TKA04901.1"/>
    </source>
</evidence>
<evidence type="ECO:0000259" key="1">
    <source>
        <dbReference type="Pfam" id="PF04471"/>
    </source>
</evidence>
<dbReference type="GO" id="GO:0004519">
    <property type="term" value="F:endonuclease activity"/>
    <property type="evidence" value="ECO:0007669"/>
    <property type="project" value="UniProtKB-KW"/>
</dbReference>
<dbReference type="GO" id="GO:0003677">
    <property type="term" value="F:DNA binding"/>
    <property type="evidence" value="ECO:0007669"/>
    <property type="project" value="InterPro"/>
</dbReference>
<accession>A0A4U0SBS8</accession>
<dbReference type="EMBL" id="SUMC01000045">
    <property type="protein sequence ID" value="TKA04901.1"/>
    <property type="molecule type" value="Genomic_DNA"/>
</dbReference>
<dbReference type="OrthoDB" id="5521926at2"/>
<name>A0A4U0SBS8_9ACTN</name>
<keyword evidence="2" id="KW-0540">Nuclease</keyword>
<keyword evidence="2" id="KW-0255">Endonuclease</keyword>
<protein>
    <submittedName>
        <fullName evidence="2">Restriction endonuclease</fullName>
    </submittedName>
</protein>
<organism evidence="2 3">
    <name type="scientific">Actinacidiphila oryziradicis</name>
    <dbReference type="NCBI Taxonomy" id="2571141"/>
    <lineage>
        <taxon>Bacteria</taxon>
        <taxon>Bacillati</taxon>
        <taxon>Actinomycetota</taxon>
        <taxon>Actinomycetes</taxon>
        <taxon>Kitasatosporales</taxon>
        <taxon>Streptomycetaceae</taxon>
        <taxon>Actinacidiphila</taxon>
    </lineage>
</organism>
<comment type="caution">
    <text evidence="2">The sequence shown here is derived from an EMBL/GenBank/DDBJ whole genome shotgun (WGS) entry which is preliminary data.</text>
</comment>
<gene>
    <name evidence="2" type="ORF">FCI23_34040</name>
</gene>
<reference evidence="2 3" key="1">
    <citation type="submission" date="2019-04" db="EMBL/GenBank/DDBJ databases">
        <title>Streptomyces oryziradicis sp. nov., a novel actinomycete isolated from rhizosphere soil of rice (Oryza sativa L.).</title>
        <authorList>
            <person name="Li C."/>
        </authorList>
    </citation>
    <scope>NUCLEOTIDE SEQUENCE [LARGE SCALE GENOMIC DNA]</scope>
    <source>
        <strain evidence="2 3">NEAU-C40</strain>
    </source>
</reference>
<dbReference type="InterPro" id="IPR007560">
    <property type="entry name" value="Restrct_endonuc_IV_Mrr"/>
</dbReference>
<dbReference type="AlphaFoldDB" id="A0A4U0SBS8"/>
<dbReference type="Proteomes" id="UP000305778">
    <property type="component" value="Unassembled WGS sequence"/>
</dbReference>
<dbReference type="SUPFAM" id="SSF52980">
    <property type="entry name" value="Restriction endonuclease-like"/>
    <property type="match status" value="1"/>
</dbReference>
<dbReference type="Pfam" id="PF04471">
    <property type="entry name" value="Mrr_cat"/>
    <property type="match status" value="1"/>
</dbReference>
<evidence type="ECO:0000313" key="3">
    <source>
        <dbReference type="Proteomes" id="UP000305778"/>
    </source>
</evidence>
<proteinExistence type="predicted"/>
<dbReference type="GO" id="GO:0009307">
    <property type="term" value="P:DNA restriction-modification system"/>
    <property type="evidence" value="ECO:0007669"/>
    <property type="project" value="InterPro"/>
</dbReference>
<sequence>MATEPMPMKPISPAAYGALSAALKSIFWYKRDLESFIRRWAKGYPELLLELNFDGYKWATADEFVDRLHADESRYADLALNLMVEVSEMTSFPALRRHEDADTLLADARDAVANLKSCVDRHRGLIADQARFTDDLSAHCAAMESRRSFAERLQVLKSEFLRLESEANRQKAGREFEVFLNQLFRLFDLEPRLSYSLPFEQVDGAITYDTDDYIVEAKWWKEPIEVHHLGSFVEKVRHKGKNALGLFISVNGFTQGARERYSQRTCFITMEGVDLFCVLDARISLDELLRGKKRHANETGSCYYPATLMTGG</sequence>
<dbReference type="InterPro" id="IPR011335">
    <property type="entry name" value="Restrct_endonuc-II-like"/>
</dbReference>
<keyword evidence="3" id="KW-1185">Reference proteome</keyword>
<keyword evidence="2" id="KW-0378">Hydrolase</keyword>